<name>A0ABT8LBR8_9BACT</name>
<dbReference type="CDD" id="cd00038">
    <property type="entry name" value="CAP_ED"/>
    <property type="match status" value="1"/>
</dbReference>
<dbReference type="Gene3D" id="2.60.120.10">
    <property type="entry name" value="Jelly Rolls"/>
    <property type="match status" value="1"/>
</dbReference>
<dbReference type="PROSITE" id="PS50042">
    <property type="entry name" value="CNMP_BINDING_3"/>
    <property type="match status" value="1"/>
</dbReference>
<evidence type="ECO:0000313" key="2">
    <source>
        <dbReference type="EMBL" id="MDN5215093.1"/>
    </source>
</evidence>
<dbReference type="RefSeq" id="WP_346760432.1">
    <property type="nucleotide sequence ID" value="NZ_JAUJEB010000006.1"/>
</dbReference>
<reference evidence="2" key="1">
    <citation type="submission" date="2023-06" db="EMBL/GenBank/DDBJ databases">
        <title>Genomic of Agaribacillus aureum.</title>
        <authorList>
            <person name="Wang G."/>
        </authorList>
    </citation>
    <scope>NUCLEOTIDE SEQUENCE</scope>
    <source>
        <strain evidence="2">BMA12</strain>
    </source>
</reference>
<accession>A0ABT8LBR8</accession>
<dbReference type="EMBL" id="JAUJEB010000006">
    <property type="protein sequence ID" value="MDN5215093.1"/>
    <property type="molecule type" value="Genomic_DNA"/>
</dbReference>
<gene>
    <name evidence="2" type="ORF">QQ020_23630</name>
</gene>
<dbReference type="InterPro" id="IPR000595">
    <property type="entry name" value="cNMP-bd_dom"/>
</dbReference>
<protein>
    <submittedName>
        <fullName evidence="2">Crp/Fnr family transcriptional regulator</fullName>
    </submittedName>
</protein>
<evidence type="ECO:0000313" key="3">
    <source>
        <dbReference type="Proteomes" id="UP001172083"/>
    </source>
</evidence>
<evidence type="ECO:0000259" key="1">
    <source>
        <dbReference type="PROSITE" id="PS50042"/>
    </source>
</evidence>
<keyword evidence="3" id="KW-1185">Reference proteome</keyword>
<dbReference type="InterPro" id="IPR018490">
    <property type="entry name" value="cNMP-bd_dom_sf"/>
</dbReference>
<dbReference type="Pfam" id="PF00027">
    <property type="entry name" value="cNMP_binding"/>
    <property type="match status" value="1"/>
</dbReference>
<organism evidence="2 3">
    <name type="scientific">Agaribacillus aureus</name>
    <dbReference type="NCBI Taxonomy" id="3051825"/>
    <lineage>
        <taxon>Bacteria</taxon>
        <taxon>Pseudomonadati</taxon>
        <taxon>Bacteroidota</taxon>
        <taxon>Cytophagia</taxon>
        <taxon>Cytophagales</taxon>
        <taxon>Splendidivirgaceae</taxon>
        <taxon>Agaribacillus</taxon>
    </lineage>
</organism>
<proteinExistence type="predicted"/>
<dbReference type="Proteomes" id="UP001172083">
    <property type="component" value="Unassembled WGS sequence"/>
</dbReference>
<feature type="domain" description="Cyclic nucleotide-binding" evidence="1">
    <location>
        <begin position="11"/>
        <end position="90"/>
    </location>
</feature>
<comment type="caution">
    <text evidence="2">The sequence shown here is derived from an EMBL/GenBank/DDBJ whole genome shotgun (WGS) entry which is preliminary data.</text>
</comment>
<dbReference type="InterPro" id="IPR014710">
    <property type="entry name" value="RmlC-like_jellyroll"/>
</dbReference>
<dbReference type="SUPFAM" id="SSF51206">
    <property type="entry name" value="cAMP-binding domain-like"/>
    <property type="match status" value="1"/>
</dbReference>
<sequence length="191" mass="22362">MIDSFSAYLGKYGTLSESAKSRIDAISNSVQLPKNEIVLRQGERCRSIFLITSGSARMYYYHEGNEVTNQFFFDHEVIADMQSCYAKKRSFFNIQLLEASNLIEIKYSELEHLYGHYHEIEKIGRLIAIECFLEESDRNRSFQMYTARQRYEQLLKKYPDILNRVNLGHIASYIGVTQIQLSRIRSQQVSF</sequence>